<comment type="subcellular location">
    <subcellularLocation>
        <location evidence="1">Cell membrane</location>
        <topology evidence="1">Multi-pass membrane protein</topology>
    </subcellularLocation>
</comment>
<evidence type="ECO:0000256" key="13">
    <source>
        <dbReference type="RuleBase" id="RU362091"/>
    </source>
</evidence>
<organism evidence="15 16">
    <name type="scientific">Tegillarca granosa</name>
    <name type="common">Malaysian cockle</name>
    <name type="synonym">Anadara granosa</name>
    <dbReference type="NCBI Taxonomy" id="220873"/>
    <lineage>
        <taxon>Eukaryota</taxon>
        <taxon>Metazoa</taxon>
        <taxon>Spiralia</taxon>
        <taxon>Lophotrochozoa</taxon>
        <taxon>Mollusca</taxon>
        <taxon>Bivalvia</taxon>
        <taxon>Autobranchia</taxon>
        <taxon>Pteriomorphia</taxon>
        <taxon>Arcoida</taxon>
        <taxon>Arcoidea</taxon>
        <taxon>Arcidae</taxon>
        <taxon>Tegillarca</taxon>
    </lineage>
</organism>
<keyword evidence="16" id="KW-1185">Reference proteome</keyword>
<evidence type="ECO:0000256" key="5">
    <source>
        <dbReference type="ARBA" id="ARBA00022692"/>
    </source>
</evidence>
<evidence type="ECO:0000313" key="16">
    <source>
        <dbReference type="Proteomes" id="UP001217089"/>
    </source>
</evidence>
<feature type="transmembrane region" description="Helical" evidence="14">
    <location>
        <begin position="24"/>
        <end position="43"/>
    </location>
</feature>
<evidence type="ECO:0000256" key="4">
    <source>
        <dbReference type="ARBA" id="ARBA00022475"/>
    </source>
</evidence>
<dbReference type="EMBL" id="JARBDR010000361">
    <property type="protein sequence ID" value="KAJ8313443.1"/>
    <property type="molecule type" value="Genomic_DNA"/>
</dbReference>
<evidence type="ECO:0000256" key="9">
    <source>
        <dbReference type="ARBA" id="ARBA00023136"/>
    </source>
</evidence>
<keyword evidence="4" id="KW-1003">Cell membrane</keyword>
<dbReference type="InterPro" id="IPR018212">
    <property type="entry name" value="Na/solute_symporter_CS"/>
</dbReference>
<dbReference type="InterPro" id="IPR001734">
    <property type="entry name" value="Na/solute_symporter"/>
</dbReference>
<name>A0ABQ9F7W8_TEGGR</name>
<keyword evidence="10" id="KW-0325">Glycoprotein</keyword>
<comment type="catalytic activity">
    <reaction evidence="12">
        <text>iodide(out) + 2 Na(+)(out) = iodide(in) + 2 Na(+)(in)</text>
        <dbReference type="Rhea" id="RHEA:71207"/>
        <dbReference type="ChEBI" id="CHEBI:16382"/>
        <dbReference type="ChEBI" id="CHEBI:29101"/>
    </reaction>
</comment>
<feature type="transmembrane region" description="Helical" evidence="14">
    <location>
        <begin position="127"/>
        <end position="149"/>
    </location>
</feature>
<feature type="transmembrane region" description="Helical" evidence="14">
    <location>
        <begin position="365"/>
        <end position="389"/>
    </location>
</feature>
<dbReference type="PANTHER" id="PTHR42985">
    <property type="entry name" value="SODIUM-COUPLED MONOCARBOXYLATE TRANSPORTER"/>
    <property type="match status" value="1"/>
</dbReference>
<dbReference type="Pfam" id="PF00474">
    <property type="entry name" value="SSF"/>
    <property type="match status" value="1"/>
</dbReference>
<keyword evidence="6 14" id="KW-1133">Transmembrane helix</keyword>
<dbReference type="InterPro" id="IPR038377">
    <property type="entry name" value="Na/Glc_symporter_sf"/>
</dbReference>
<keyword evidence="3" id="KW-0813">Transport</keyword>
<dbReference type="PANTHER" id="PTHR42985:SF2">
    <property type="entry name" value="SODIUM-DEPENDENT MULTIVITAMIN TRANSPORTER"/>
    <property type="match status" value="1"/>
</dbReference>
<keyword evidence="11" id="KW-0739">Sodium transport</keyword>
<comment type="similarity">
    <text evidence="2 13">Belongs to the sodium:solute symporter (SSF) (TC 2.A.21) family.</text>
</comment>
<gene>
    <name evidence="15" type="ORF">KUTeg_009005</name>
</gene>
<feature type="transmembrane region" description="Helical" evidence="14">
    <location>
        <begin position="484"/>
        <end position="507"/>
    </location>
</feature>
<reference evidence="15 16" key="1">
    <citation type="submission" date="2022-12" db="EMBL/GenBank/DDBJ databases">
        <title>Chromosome-level genome of Tegillarca granosa.</title>
        <authorList>
            <person name="Kim J."/>
        </authorList>
    </citation>
    <scope>NUCLEOTIDE SEQUENCE [LARGE SCALE GENOMIC DNA]</scope>
    <source>
        <strain evidence="15">Teg-2019</strain>
        <tissue evidence="15">Adductor muscle</tissue>
    </source>
</reference>
<feature type="transmembrane region" description="Helical" evidence="14">
    <location>
        <begin position="233"/>
        <end position="258"/>
    </location>
</feature>
<dbReference type="Gene3D" id="1.20.1730.10">
    <property type="entry name" value="Sodium/glucose cotransporter"/>
    <property type="match status" value="2"/>
</dbReference>
<evidence type="ECO:0000256" key="8">
    <source>
        <dbReference type="ARBA" id="ARBA00023065"/>
    </source>
</evidence>
<feature type="transmembrane region" description="Helical" evidence="14">
    <location>
        <begin position="93"/>
        <end position="115"/>
    </location>
</feature>
<evidence type="ECO:0000256" key="10">
    <source>
        <dbReference type="ARBA" id="ARBA00023180"/>
    </source>
</evidence>
<feature type="transmembrane region" description="Helical" evidence="14">
    <location>
        <begin position="295"/>
        <end position="318"/>
    </location>
</feature>
<feature type="transmembrane region" description="Helical" evidence="14">
    <location>
        <begin position="195"/>
        <end position="213"/>
    </location>
</feature>
<sequence length="600" mass="66023">MTLGDGKRYSFQTGVKNSFTPLDYVLFSATLVISTAIGVFYAIKDRNRHSTKDFLLAGGKMNFIPVAMSLLASFMSAITLLGTPAEMYNFGTMYWWIGLSYFFTMFMAAHIYIPVFYNLRVTSAYEIIYMSIVLYGPSLALNAVYLPMFLHTFVFLPVTGLSLWGAIVSVGSVCTFYTAIGGMKAVFSLDPSVRHSVWSLVIGGAFLWVSIYGTNQAQVQRAITCGSLKRTQLAIWLNFPGLCVILYLCSLVGIVMYAFYSTCDPIKFGLIMASDQLYPLFVMDVMAHVPGVPGLFVACIFSGTLSTISSGLNSLAAVMLQDIIKPYIVPDLSERRATLVAKCLAVGYGVLGLAMTYVASQLGNILQAALQLFGMIGAPLLGLFTLGMIFPWANTWGAFSGLFSSLLLMFWIGIGAYVEKPQVYRPPIEIYGCNWNLTLTSVISNQSIVEAIIHNQSSYTTTITSTSVAVSESNPITKLYTLSYLWYSPTAMLIVCVVGMIVSLITGRTDPKTIDARVICPIFDVLFPYLPERIRKPLRFGVNHKGKYEITATKSEIPLNNVGCTLDSKAVLNVHEDDEEATEVFLESNQKPNGNRVQFN</sequence>
<feature type="transmembrane region" description="Helical" evidence="14">
    <location>
        <begin position="396"/>
        <end position="418"/>
    </location>
</feature>
<dbReference type="InterPro" id="IPR051163">
    <property type="entry name" value="Sodium:Solute_Symporter_SSF"/>
</dbReference>
<protein>
    <submittedName>
        <fullName evidence="15">Uncharacterized protein</fullName>
    </submittedName>
</protein>
<evidence type="ECO:0000256" key="11">
    <source>
        <dbReference type="ARBA" id="ARBA00023201"/>
    </source>
</evidence>
<dbReference type="CDD" id="cd11492">
    <property type="entry name" value="SLC5sbd_NIS-SMVT"/>
    <property type="match status" value="1"/>
</dbReference>
<keyword evidence="5 14" id="KW-0812">Transmembrane</keyword>
<keyword evidence="7" id="KW-0915">Sodium</keyword>
<evidence type="ECO:0000256" key="3">
    <source>
        <dbReference type="ARBA" id="ARBA00022448"/>
    </source>
</evidence>
<proteinExistence type="inferred from homology"/>
<comment type="caution">
    <text evidence="15">The sequence shown here is derived from an EMBL/GenBank/DDBJ whole genome shotgun (WGS) entry which is preliminary data.</text>
</comment>
<dbReference type="Proteomes" id="UP001217089">
    <property type="component" value="Unassembled WGS sequence"/>
</dbReference>
<accession>A0ABQ9F7W8</accession>
<feature type="transmembrane region" description="Helical" evidence="14">
    <location>
        <begin position="339"/>
        <end position="359"/>
    </location>
</feature>
<evidence type="ECO:0000256" key="7">
    <source>
        <dbReference type="ARBA" id="ARBA00023053"/>
    </source>
</evidence>
<dbReference type="PROSITE" id="PS50283">
    <property type="entry name" value="NA_SOLUT_SYMP_3"/>
    <property type="match status" value="1"/>
</dbReference>
<evidence type="ECO:0000313" key="15">
    <source>
        <dbReference type="EMBL" id="KAJ8313443.1"/>
    </source>
</evidence>
<feature type="transmembrane region" description="Helical" evidence="14">
    <location>
        <begin position="161"/>
        <end position="183"/>
    </location>
</feature>
<evidence type="ECO:0000256" key="2">
    <source>
        <dbReference type="ARBA" id="ARBA00006434"/>
    </source>
</evidence>
<keyword evidence="9 14" id="KW-0472">Membrane</keyword>
<evidence type="ECO:0000256" key="14">
    <source>
        <dbReference type="SAM" id="Phobius"/>
    </source>
</evidence>
<evidence type="ECO:0000256" key="6">
    <source>
        <dbReference type="ARBA" id="ARBA00022989"/>
    </source>
</evidence>
<evidence type="ECO:0000256" key="12">
    <source>
        <dbReference type="ARBA" id="ARBA00036099"/>
    </source>
</evidence>
<dbReference type="PROSITE" id="PS00456">
    <property type="entry name" value="NA_SOLUT_SYMP_1"/>
    <property type="match status" value="1"/>
</dbReference>
<keyword evidence="8" id="KW-0406">Ion transport</keyword>
<evidence type="ECO:0000256" key="1">
    <source>
        <dbReference type="ARBA" id="ARBA00004651"/>
    </source>
</evidence>
<feature type="transmembrane region" description="Helical" evidence="14">
    <location>
        <begin position="63"/>
        <end position="81"/>
    </location>
</feature>